<dbReference type="InterPro" id="IPR012334">
    <property type="entry name" value="Pectin_lyas_fold"/>
</dbReference>
<accession>W0ADK7</accession>
<dbReference type="GO" id="GO:0046872">
    <property type="term" value="F:metal ion binding"/>
    <property type="evidence" value="ECO:0007669"/>
    <property type="project" value="UniProtKB-KW"/>
</dbReference>
<keyword evidence="6" id="KW-1185">Reference proteome</keyword>
<feature type="domain" description="Cupin type-2" evidence="4">
    <location>
        <begin position="472"/>
        <end position="532"/>
    </location>
</feature>
<dbReference type="STRING" id="1123269.NX02_10265"/>
<dbReference type="PATRIC" id="fig|1123269.5.peg.1990"/>
<dbReference type="InterPro" id="IPR013096">
    <property type="entry name" value="Cupin_2"/>
</dbReference>
<gene>
    <name evidence="5" type="ORF">NX02_10265</name>
</gene>
<dbReference type="SUPFAM" id="SSF51182">
    <property type="entry name" value="RmlC-like cupins"/>
    <property type="match status" value="1"/>
</dbReference>
<feature type="region of interest" description="Disordered" evidence="3">
    <location>
        <begin position="347"/>
        <end position="426"/>
    </location>
</feature>
<dbReference type="HOGENOM" id="CLU_503348_0_0_5"/>
<dbReference type="Gene3D" id="2.60.120.10">
    <property type="entry name" value="Jelly Rolls"/>
    <property type="match status" value="1"/>
</dbReference>
<organism evidence="5 6">
    <name type="scientific">Sphingomonas sanxanigenens DSM 19645 = NX02</name>
    <dbReference type="NCBI Taxonomy" id="1123269"/>
    <lineage>
        <taxon>Bacteria</taxon>
        <taxon>Pseudomonadati</taxon>
        <taxon>Pseudomonadota</taxon>
        <taxon>Alphaproteobacteria</taxon>
        <taxon>Sphingomonadales</taxon>
        <taxon>Sphingomonadaceae</taxon>
        <taxon>Sphingomonas</taxon>
    </lineage>
</organism>
<sequence length="541" mass="58347">MAADGPGSFSAALDAKGPRIIVFEVAGVIDMQRKALAIREPYVTIAGQTAPSPGITLIRTGIDIATHDVVMRHIRVRTGADGDPPMSGWEADSLSTIAASNVIVDHCTFSWAVDENMSASGPRFTGKGPQQWRTGTSHDITFSYNLAAEGLANSSHPKGEHSKGTLIHDNASGILIYRNLYAHNLERNPLLKGGAQAELVNNIIYDPGERAVHYNLMALEWAGHPYQKGKLTALGNVLRGGTSTAPGLPFLMLGGDGDLEYHGRDNLAVDRFGKPLPAFGRYGETRAKLIETATPPVAWTGLDVLPAQDVETHVLARVGARPWDRDAHDVRVLFFVAEGRGSIIDSEKEVGGYPEQAPTRAPFVEADWDLDTMEPRSGRYPGQKEAMTEPMSPRDRQMRRPLAASQAAGSDAHPAPPATAKAPPMAVIDERDVVRDEPTPHGDLGMSTAYRISDAVPQPRTMEFRKRILHVGSAIGIHPIAHDEVYYVVSGAGEVESDGEKKRVTAGMTAYLYTGAQVGIRQLGNEPLSLIISYPVVKTAK</sequence>
<reference evidence="5 6" key="1">
    <citation type="submission" date="2013-07" db="EMBL/GenBank/DDBJ databases">
        <title>Completed genome of Sphingomonas sanxanigenens NX02.</title>
        <authorList>
            <person name="Ma T."/>
            <person name="Huang H."/>
            <person name="Wu M."/>
            <person name="Li X."/>
            <person name="Li G."/>
        </authorList>
    </citation>
    <scope>NUCLEOTIDE SEQUENCE [LARGE SCALE GENOMIC DNA]</scope>
    <source>
        <strain evidence="5 6">NX02</strain>
    </source>
</reference>
<dbReference type="InterPro" id="IPR014710">
    <property type="entry name" value="RmlC-like_jellyroll"/>
</dbReference>
<evidence type="ECO:0000256" key="3">
    <source>
        <dbReference type="SAM" id="MobiDB-lite"/>
    </source>
</evidence>
<evidence type="ECO:0000313" key="6">
    <source>
        <dbReference type="Proteomes" id="UP000018851"/>
    </source>
</evidence>
<dbReference type="eggNOG" id="COG0662">
    <property type="taxonomic scope" value="Bacteria"/>
</dbReference>
<dbReference type="PANTHER" id="PTHR42970">
    <property type="entry name" value="PECTATE LYASE C-RELATED"/>
    <property type="match status" value="1"/>
</dbReference>
<dbReference type="EMBL" id="CP006644">
    <property type="protein sequence ID" value="AHE53770.1"/>
    <property type="molecule type" value="Genomic_DNA"/>
</dbReference>
<evidence type="ECO:0000256" key="2">
    <source>
        <dbReference type="ARBA" id="ARBA00023180"/>
    </source>
</evidence>
<dbReference type="KEGG" id="ssan:NX02_10265"/>
<dbReference type="InterPro" id="IPR011051">
    <property type="entry name" value="RmlC_Cupin_sf"/>
</dbReference>
<evidence type="ECO:0000313" key="5">
    <source>
        <dbReference type="EMBL" id="AHE53770.1"/>
    </source>
</evidence>
<dbReference type="Gene3D" id="2.160.20.10">
    <property type="entry name" value="Single-stranded right-handed beta-helix, Pectin lyase-like"/>
    <property type="match status" value="1"/>
</dbReference>
<evidence type="ECO:0000256" key="1">
    <source>
        <dbReference type="ARBA" id="ARBA00022723"/>
    </source>
</evidence>
<dbReference type="InterPro" id="IPR052063">
    <property type="entry name" value="Polysaccharide_Lyase_1"/>
</dbReference>
<keyword evidence="2" id="KW-0325">Glycoprotein</keyword>
<dbReference type="eggNOG" id="COG3866">
    <property type="taxonomic scope" value="Bacteria"/>
</dbReference>
<dbReference type="SUPFAM" id="SSF51126">
    <property type="entry name" value="Pectin lyase-like"/>
    <property type="match status" value="1"/>
</dbReference>
<dbReference type="AlphaFoldDB" id="W0ADK7"/>
<name>W0ADK7_9SPHN</name>
<evidence type="ECO:0000259" key="4">
    <source>
        <dbReference type="Pfam" id="PF07883"/>
    </source>
</evidence>
<protein>
    <recommendedName>
        <fullName evidence="4">Cupin type-2 domain-containing protein</fullName>
    </recommendedName>
</protein>
<dbReference type="PANTHER" id="PTHR42970:SF1">
    <property type="entry name" value="PECTATE LYASE C-RELATED"/>
    <property type="match status" value="1"/>
</dbReference>
<proteinExistence type="predicted"/>
<dbReference type="Pfam" id="PF07883">
    <property type="entry name" value="Cupin_2"/>
    <property type="match status" value="1"/>
</dbReference>
<keyword evidence="1" id="KW-0479">Metal-binding</keyword>
<dbReference type="Proteomes" id="UP000018851">
    <property type="component" value="Chromosome"/>
</dbReference>
<dbReference type="InterPro" id="IPR011050">
    <property type="entry name" value="Pectin_lyase_fold/virulence"/>
</dbReference>